<comment type="caution">
    <text evidence="1">The sequence shown here is derived from an EMBL/GenBank/DDBJ whole genome shotgun (WGS) entry which is preliminary data.</text>
</comment>
<keyword evidence="2" id="KW-1185">Reference proteome</keyword>
<reference evidence="1 2" key="1">
    <citation type="submission" date="2023-09" db="EMBL/GenBank/DDBJ databases">
        <authorList>
            <person name="Wang M."/>
        </authorList>
    </citation>
    <scope>NUCLEOTIDE SEQUENCE [LARGE SCALE GENOMIC DNA]</scope>
    <source>
        <strain evidence="1">GT-2023</strain>
        <tissue evidence="1">Liver</tissue>
    </source>
</reference>
<protein>
    <submittedName>
        <fullName evidence="1">Uncharacterized protein</fullName>
    </submittedName>
</protein>
<evidence type="ECO:0000313" key="2">
    <source>
        <dbReference type="Proteomes" id="UP001558613"/>
    </source>
</evidence>
<dbReference type="EMBL" id="JAYMGO010000021">
    <property type="protein sequence ID" value="KAL1252581.1"/>
    <property type="molecule type" value="Genomic_DNA"/>
</dbReference>
<evidence type="ECO:0000313" key="1">
    <source>
        <dbReference type="EMBL" id="KAL1252581.1"/>
    </source>
</evidence>
<dbReference type="Proteomes" id="UP001558613">
    <property type="component" value="Unassembled WGS sequence"/>
</dbReference>
<proteinExistence type="predicted"/>
<gene>
    <name evidence="1" type="ORF">QQF64_017274</name>
</gene>
<organism evidence="1 2">
    <name type="scientific">Cirrhinus molitorella</name>
    <name type="common">mud carp</name>
    <dbReference type="NCBI Taxonomy" id="172907"/>
    <lineage>
        <taxon>Eukaryota</taxon>
        <taxon>Metazoa</taxon>
        <taxon>Chordata</taxon>
        <taxon>Craniata</taxon>
        <taxon>Vertebrata</taxon>
        <taxon>Euteleostomi</taxon>
        <taxon>Actinopterygii</taxon>
        <taxon>Neopterygii</taxon>
        <taxon>Teleostei</taxon>
        <taxon>Ostariophysi</taxon>
        <taxon>Cypriniformes</taxon>
        <taxon>Cyprinidae</taxon>
        <taxon>Labeoninae</taxon>
        <taxon>Labeonini</taxon>
        <taxon>Cirrhinus</taxon>
    </lineage>
</organism>
<sequence>MLIGGGLYNLFLPLSSMAPITGDLGPLGGVVVIACFRSASVGKWTRPLLNPPALLSACFLTDAKYTGPFVPHGPKNMLALTSNMFFPSSSRWLFRPLTFFPLGNGLHFPEWCEVARMEMRSGKRK</sequence>
<accession>A0ABR3LKP5</accession>
<name>A0ABR3LKP5_9TELE</name>